<evidence type="ECO:0000313" key="1">
    <source>
        <dbReference type="EMBL" id="XDG23450.1"/>
    </source>
</evidence>
<reference evidence="1" key="1">
    <citation type="submission" date="2024-05" db="EMBL/GenBank/DDBJ databases">
        <title>Avian Migration-Mediated Cross-Species Transmission and Recombination Shaping the Diversity of Gammacoronaviruses and Deltacoronaviruses.</title>
        <authorList>
            <person name="Han Y."/>
            <person name="Xu P."/>
            <person name="Xu Y."/>
            <person name="Wang Y."/>
            <person name="Hu J."/>
            <person name="Ma M."/>
            <person name="Li Z."/>
            <person name="Bo S."/>
            <person name="Zhao C."/>
            <person name="Ji L."/>
            <person name="Yuan Y."/>
            <person name="Zhao W."/>
            <person name="Wang J."/>
            <person name="Jin Q."/>
            <person name="Wu Z."/>
            <person name="He G."/>
        </authorList>
    </citation>
    <scope>NUCLEOTIDE SEQUENCE</scope>
    <source>
        <strain evidence="1">AvAc-GammaCoV/SH20-SH02</strain>
    </source>
</reference>
<accession>A0AB39ACN0</accession>
<organism evidence="1">
    <name type="scientific">Bird gammacoronavirus AnasCN24</name>
    <dbReference type="NCBI Taxonomy" id="3237959"/>
    <lineage>
        <taxon>Viruses</taxon>
        <taxon>Riboviria</taxon>
        <taxon>Orthornavirae</taxon>
        <taxon>Pisuviricota</taxon>
        <taxon>Pisoniviricetes</taxon>
        <taxon>Nidovirales</taxon>
        <taxon>Cornidovirineae</taxon>
        <taxon>Coronaviridae</taxon>
        <taxon>Orthocoronavirinae</taxon>
        <taxon>Gammacoronavirus</taxon>
    </lineage>
</organism>
<sequence length="82" mass="9314">MSSSKLKPDSSITTKKEFLKRDYLKEKQEADQSMLKLVCFPQVIVKSPGGAWSYTYYGFDFEPSVDDYTNVCSDKPLTNTDA</sequence>
<evidence type="ECO:0008006" key="2">
    <source>
        <dbReference type="Google" id="ProtNLM"/>
    </source>
</evidence>
<protein>
    <recommendedName>
        <fullName evidence="2">Nonstructural protein</fullName>
    </recommendedName>
</protein>
<dbReference type="EMBL" id="PP845378">
    <property type="protein sequence ID" value="XDG23450.1"/>
    <property type="molecule type" value="Genomic_RNA"/>
</dbReference>
<name>A0AB39ACN0_9GAMC</name>
<proteinExistence type="predicted"/>